<sequence length="159" mass="17457">MGKRLEQQPMYPHYTYYYPHYLQTKAELLTPSFYLRPRQLQVQVQGMRPTLPSALVFSLRLCPSPLFPPTPTSPALYAFHSPAPTTALHCMSLAKERDGGRSTDKSVGVGCCENREITLSGGLGVGRADPYSSVLVSALLLIASYASLENSEVPYGAFV</sequence>
<evidence type="ECO:0000313" key="1">
    <source>
        <dbReference type="EMBL" id="CAB1415996.1"/>
    </source>
</evidence>
<protein>
    <submittedName>
        <fullName evidence="1">Uncharacterized protein</fullName>
    </submittedName>
</protein>
<reference evidence="1" key="1">
    <citation type="submission" date="2020-03" db="EMBL/GenBank/DDBJ databases">
        <authorList>
            <person name="Weist P."/>
        </authorList>
    </citation>
    <scope>NUCLEOTIDE SEQUENCE</scope>
</reference>
<keyword evidence="2" id="KW-1185">Reference proteome</keyword>
<organism evidence="1 2">
    <name type="scientific">Pleuronectes platessa</name>
    <name type="common">European plaice</name>
    <dbReference type="NCBI Taxonomy" id="8262"/>
    <lineage>
        <taxon>Eukaryota</taxon>
        <taxon>Metazoa</taxon>
        <taxon>Chordata</taxon>
        <taxon>Craniata</taxon>
        <taxon>Vertebrata</taxon>
        <taxon>Euteleostomi</taxon>
        <taxon>Actinopterygii</taxon>
        <taxon>Neopterygii</taxon>
        <taxon>Teleostei</taxon>
        <taxon>Neoteleostei</taxon>
        <taxon>Acanthomorphata</taxon>
        <taxon>Carangaria</taxon>
        <taxon>Pleuronectiformes</taxon>
        <taxon>Pleuronectoidei</taxon>
        <taxon>Pleuronectidae</taxon>
        <taxon>Pleuronectes</taxon>
    </lineage>
</organism>
<dbReference type="EMBL" id="CADEAL010000183">
    <property type="protein sequence ID" value="CAB1415996.1"/>
    <property type="molecule type" value="Genomic_DNA"/>
</dbReference>
<name>A0A9N7Y7W7_PLEPL</name>
<comment type="caution">
    <text evidence="1">The sequence shown here is derived from an EMBL/GenBank/DDBJ whole genome shotgun (WGS) entry which is preliminary data.</text>
</comment>
<gene>
    <name evidence="1" type="ORF">PLEPLA_LOCUS3715</name>
</gene>
<accession>A0A9N7Y7W7</accession>
<proteinExistence type="predicted"/>
<dbReference type="AlphaFoldDB" id="A0A9N7Y7W7"/>
<dbReference type="Proteomes" id="UP001153269">
    <property type="component" value="Unassembled WGS sequence"/>
</dbReference>
<evidence type="ECO:0000313" key="2">
    <source>
        <dbReference type="Proteomes" id="UP001153269"/>
    </source>
</evidence>